<feature type="transmembrane region" description="Helical" evidence="6">
    <location>
        <begin position="176"/>
        <end position="194"/>
    </location>
</feature>
<dbReference type="GeneID" id="30200781"/>
<dbReference type="InterPro" id="IPR011701">
    <property type="entry name" value="MFS"/>
</dbReference>
<name>A0A1E3P1S5_WICAA</name>
<dbReference type="InterPro" id="IPR005829">
    <property type="entry name" value="Sugar_transporter_CS"/>
</dbReference>
<feature type="domain" description="Major facilitator superfamily (MFS) profile" evidence="7">
    <location>
        <begin position="110"/>
        <end position="548"/>
    </location>
</feature>
<dbReference type="PROSITE" id="PS50850">
    <property type="entry name" value="MFS"/>
    <property type="match status" value="1"/>
</dbReference>
<dbReference type="Proteomes" id="UP000094112">
    <property type="component" value="Unassembled WGS sequence"/>
</dbReference>
<organism evidence="8 9">
    <name type="scientific">Wickerhamomyces anomalus (strain ATCC 58044 / CBS 1984 / NCYC 433 / NRRL Y-366-8)</name>
    <name type="common">Yeast</name>
    <name type="synonym">Hansenula anomala</name>
    <dbReference type="NCBI Taxonomy" id="683960"/>
    <lineage>
        <taxon>Eukaryota</taxon>
        <taxon>Fungi</taxon>
        <taxon>Dikarya</taxon>
        <taxon>Ascomycota</taxon>
        <taxon>Saccharomycotina</taxon>
        <taxon>Saccharomycetes</taxon>
        <taxon>Phaffomycetales</taxon>
        <taxon>Wickerhamomycetaceae</taxon>
        <taxon>Wickerhamomyces</taxon>
    </lineage>
</organism>
<evidence type="ECO:0000256" key="6">
    <source>
        <dbReference type="SAM" id="Phobius"/>
    </source>
</evidence>
<evidence type="ECO:0000313" key="9">
    <source>
        <dbReference type="Proteomes" id="UP000094112"/>
    </source>
</evidence>
<dbReference type="RefSeq" id="XP_019038069.1">
    <property type="nucleotide sequence ID" value="XM_019183535.1"/>
</dbReference>
<keyword evidence="2 6" id="KW-0812">Transmembrane</keyword>
<feature type="transmembrane region" description="Helical" evidence="6">
    <location>
        <begin position="378"/>
        <end position="398"/>
    </location>
</feature>
<dbReference type="SUPFAM" id="SSF103473">
    <property type="entry name" value="MFS general substrate transporter"/>
    <property type="match status" value="1"/>
</dbReference>
<gene>
    <name evidence="8" type="ORF">WICANDRAFT_63369</name>
</gene>
<keyword evidence="3 6" id="KW-1133">Transmembrane helix</keyword>
<feature type="transmembrane region" description="Helical" evidence="6">
    <location>
        <begin position="200"/>
        <end position="219"/>
    </location>
</feature>
<keyword evidence="9" id="KW-1185">Reference proteome</keyword>
<reference evidence="8 9" key="1">
    <citation type="journal article" date="2016" name="Proc. Natl. Acad. Sci. U.S.A.">
        <title>Comparative genomics of biotechnologically important yeasts.</title>
        <authorList>
            <person name="Riley R."/>
            <person name="Haridas S."/>
            <person name="Wolfe K.H."/>
            <person name="Lopes M.R."/>
            <person name="Hittinger C.T."/>
            <person name="Goeker M."/>
            <person name="Salamov A.A."/>
            <person name="Wisecaver J.H."/>
            <person name="Long T.M."/>
            <person name="Calvey C.H."/>
            <person name="Aerts A.L."/>
            <person name="Barry K.W."/>
            <person name="Choi C."/>
            <person name="Clum A."/>
            <person name="Coughlan A.Y."/>
            <person name="Deshpande S."/>
            <person name="Douglass A.P."/>
            <person name="Hanson S.J."/>
            <person name="Klenk H.-P."/>
            <person name="LaButti K.M."/>
            <person name="Lapidus A."/>
            <person name="Lindquist E.A."/>
            <person name="Lipzen A.M."/>
            <person name="Meier-Kolthoff J.P."/>
            <person name="Ohm R.A."/>
            <person name="Otillar R.P."/>
            <person name="Pangilinan J.L."/>
            <person name="Peng Y."/>
            <person name="Rokas A."/>
            <person name="Rosa C.A."/>
            <person name="Scheuner C."/>
            <person name="Sibirny A.A."/>
            <person name="Slot J.C."/>
            <person name="Stielow J.B."/>
            <person name="Sun H."/>
            <person name="Kurtzman C.P."/>
            <person name="Blackwell M."/>
            <person name="Grigoriev I.V."/>
            <person name="Jeffries T.W."/>
        </authorList>
    </citation>
    <scope>NUCLEOTIDE SEQUENCE [LARGE SCALE GENOMIC DNA]</scope>
    <source>
        <strain evidence="9">ATCC 58044 / CBS 1984 / NCYC 433 / NRRL Y-366-8</strain>
    </source>
</reference>
<dbReference type="InterPro" id="IPR020846">
    <property type="entry name" value="MFS_dom"/>
</dbReference>
<dbReference type="PANTHER" id="PTHR23502:SF7">
    <property type="entry name" value="DRUG_PROTON ANTIPORTER YHK8-RELATED"/>
    <property type="match status" value="1"/>
</dbReference>
<evidence type="ECO:0000256" key="1">
    <source>
        <dbReference type="ARBA" id="ARBA00004141"/>
    </source>
</evidence>
<dbReference type="PANTHER" id="PTHR23502">
    <property type="entry name" value="MAJOR FACILITATOR SUPERFAMILY"/>
    <property type="match status" value="1"/>
</dbReference>
<feature type="region of interest" description="Disordered" evidence="5">
    <location>
        <begin position="1"/>
        <end position="40"/>
    </location>
</feature>
<feature type="transmembrane region" description="Helical" evidence="6">
    <location>
        <begin position="340"/>
        <end position="366"/>
    </location>
</feature>
<accession>A0A1E3P1S5</accession>
<feature type="transmembrane region" description="Helical" evidence="6">
    <location>
        <begin position="418"/>
        <end position="439"/>
    </location>
</feature>
<evidence type="ECO:0000256" key="2">
    <source>
        <dbReference type="ARBA" id="ARBA00022692"/>
    </source>
</evidence>
<feature type="transmembrane region" description="Helical" evidence="6">
    <location>
        <begin position="108"/>
        <end position="130"/>
    </location>
</feature>
<evidence type="ECO:0000313" key="8">
    <source>
        <dbReference type="EMBL" id="ODQ58862.1"/>
    </source>
</evidence>
<comment type="subcellular location">
    <subcellularLocation>
        <location evidence="1">Membrane</location>
        <topology evidence="1">Multi-pass membrane protein</topology>
    </subcellularLocation>
</comment>
<feature type="compositionally biased region" description="Polar residues" evidence="5">
    <location>
        <begin position="24"/>
        <end position="37"/>
    </location>
</feature>
<dbReference type="EMBL" id="KV454211">
    <property type="protein sequence ID" value="ODQ58862.1"/>
    <property type="molecule type" value="Genomic_DNA"/>
</dbReference>
<evidence type="ECO:0000259" key="7">
    <source>
        <dbReference type="PROSITE" id="PS50850"/>
    </source>
</evidence>
<evidence type="ECO:0000256" key="3">
    <source>
        <dbReference type="ARBA" id="ARBA00022989"/>
    </source>
</evidence>
<dbReference type="AlphaFoldDB" id="A0A1E3P1S5"/>
<dbReference type="STRING" id="683960.A0A1E3P1S5"/>
<feature type="compositionally biased region" description="Basic and acidic residues" evidence="5">
    <location>
        <begin position="1"/>
        <end position="23"/>
    </location>
</feature>
<sequence length="548" mass="61160">MSSSENSDHLKLEKSETHEEDKSITSTNNQHPYSFQPDQVDIDALSRQASRIASEQSRSCQDLQASSEDTVLNDNNNLSIEKDPNEVIFDGMDDKENINAKMSFFRKWSIVLVLCFATAMVTMLSSAWSYCEPHIIKEYHVGKEVGVLGISLIMFGLGIGPMLLSPLSEFYGRKPVFVGGLMLSCCFQFLTAFAPNLGGILFGRFMSGFFGSAFLSVVNGTFTDIFDKSQISLPIAFFGVAPFVGPSIGPLFSAGINKYLFWRWVFYIMLMLHGVALAFVILFVPETYVPVLLVKKARRLRNQIGNDKLYAALEKDQRSVIMTLLKAPNRPFLLLLRDPMIAVLCFYSGLVLAIIYLFFVAFPYVFQTVFGFDEVSQGLSFIGLLVGLCFGAATAPSFQNYYNKIVEKNGVAYPEDRLYSLMIASIILPISMFIFAWTSYPQVHWIGPIIATAIYGYGCSLAFTGIIGYTADGYKLYSASAMACNSLVRSCMAGGFPLFGLQMYKKMGVNWASCFLAFLFVLMIPFPIIFYKYGKVLRSKSPYAWSLD</sequence>
<dbReference type="Pfam" id="PF07690">
    <property type="entry name" value="MFS_1"/>
    <property type="match status" value="1"/>
</dbReference>
<dbReference type="GO" id="GO:0022857">
    <property type="term" value="F:transmembrane transporter activity"/>
    <property type="evidence" value="ECO:0007669"/>
    <property type="project" value="InterPro"/>
</dbReference>
<dbReference type="GO" id="GO:0042908">
    <property type="term" value="P:xenobiotic transport"/>
    <property type="evidence" value="ECO:0007669"/>
    <property type="project" value="UniProtKB-ARBA"/>
</dbReference>
<dbReference type="CDD" id="cd17323">
    <property type="entry name" value="MFS_Tpo1_MDR_like"/>
    <property type="match status" value="1"/>
</dbReference>
<feature type="transmembrane region" description="Helical" evidence="6">
    <location>
        <begin position="145"/>
        <end position="164"/>
    </location>
</feature>
<dbReference type="GO" id="GO:0005886">
    <property type="term" value="C:plasma membrane"/>
    <property type="evidence" value="ECO:0007669"/>
    <property type="project" value="TreeGrafter"/>
</dbReference>
<dbReference type="Gene3D" id="1.20.1250.20">
    <property type="entry name" value="MFS general substrate transporter like domains"/>
    <property type="match status" value="1"/>
</dbReference>
<feature type="transmembrane region" description="Helical" evidence="6">
    <location>
        <begin position="264"/>
        <end position="294"/>
    </location>
</feature>
<dbReference type="OrthoDB" id="9986881at2759"/>
<dbReference type="GO" id="GO:0140115">
    <property type="term" value="P:export across plasma membrane"/>
    <property type="evidence" value="ECO:0007669"/>
    <property type="project" value="UniProtKB-ARBA"/>
</dbReference>
<keyword evidence="4 6" id="KW-0472">Membrane</keyword>
<feature type="transmembrane region" description="Helical" evidence="6">
    <location>
        <begin position="231"/>
        <end position="252"/>
    </location>
</feature>
<dbReference type="FunFam" id="1.20.1250.20:FF:000082">
    <property type="entry name" value="MFS multidrug transporter, putative"/>
    <property type="match status" value="1"/>
</dbReference>
<evidence type="ECO:0000256" key="4">
    <source>
        <dbReference type="ARBA" id="ARBA00023136"/>
    </source>
</evidence>
<feature type="transmembrane region" description="Helical" evidence="6">
    <location>
        <begin position="445"/>
        <end position="469"/>
    </location>
</feature>
<proteinExistence type="predicted"/>
<dbReference type="InterPro" id="IPR036259">
    <property type="entry name" value="MFS_trans_sf"/>
</dbReference>
<dbReference type="PROSITE" id="PS00216">
    <property type="entry name" value="SUGAR_TRANSPORT_1"/>
    <property type="match status" value="1"/>
</dbReference>
<feature type="transmembrane region" description="Helical" evidence="6">
    <location>
        <begin position="508"/>
        <end position="531"/>
    </location>
</feature>
<protein>
    <recommendedName>
        <fullName evidence="7">Major facilitator superfamily (MFS) profile domain-containing protein</fullName>
    </recommendedName>
</protein>
<evidence type="ECO:0000256" key="5">
    <source>
        <dbReference type="SAM" id="MobiDB-lite"/>
    </source>
</evidence>